<protein>
    <submittedName>
        <fullName evidence="4">5,10-methylenetetrahydromethanopterin reductase</fullName>
        <ecNumber evidence="4">1.5.98.2</ecNumber>
    </submittedName>
</protein>
<feature type="compositionally biased region" description="Basic and acidic residues" evidence="2">
    <location>
        <begin position="317"/>
        <end position="326"/>
    </location>
</feature>
<dbReference type="Proteomes" id="UP001252243">
    <property type="component" value="Unassembled WGS sequence"/>
</dbReference>
<accession>A0ABU1UI37</accession>
<comment type="caution">
    <text evidence="4">The sequence shown here is derived from an EMBL/GenBank/DDBJ whole genome shotgun (WGS) entry which is preliminary data.</text>
</comment>
<evidence type="ECO:0000313" key="5">
    <source>
        <dbReference type="Proteomes" id="UP001252243"/>
    </source>
</evidence>
<dbReference type="Gene3D" id="3.20.20.30">
    <property type="entry name" value="Luciferase-like domain"/>
    <property type="match status" value="1"/>
</dbReference>
<gene>
    <name evidence="4" type="ORF">J2X01_004135</name>
</gene>
<dbReference type="GO" id="GO:0018537">
    <property type="term" value="F:coenzyme F420-dependent N5,N10-methenyltetrahydromethanopterin reductase activity"/>
    <property type="evidence" value="ECO:0007669"/>
    <property type="project" value="UniProtKB-EC"/>
</dbReference>
<proteinExistence type="predicted"/>
<dbReference type="EC" id="1.5.98.2" evidence="4"/>
<reference evidence="4 5" key="1">
    <citation type="submission" date="2023-07" db="EMBL/GenBank/DDBJ databases">
        <title>Sorghum-associated microbial communities from plants grown in Nebraska, USA.</title>
        <authorList>
            <person name="Schachtman D."/>
        </authorList>
    </citation>
    <scope>NUCLEOTIDE SEQUENCE [LARGE SCALE GENOMIC DNA]</scope>
    <source>
        <strain evidence="4 5">BE167</strain>
    </source>
</reference>
<dbReference type="RefSeq" id="WP_310061820.1">
    <property type="nucleotide sequence ID" value="NZ_JAVDVQ010000033.1"/>
</dbReference>
<dbReference type="InterPro" id="IPR050564">
    <property type="entry name" value="F420-G6PD/mer"/>
</dbReference>
<keyword evidence="5" id="KW-1185">Reference proteome</keyword>
<keyword evidence="1 4" id="KW-0560">Oxidoreductase</keyword>
<dbReference type="PANTHER" id="PTHR43244">
    <property type="match status" value="1"/>
</dbReference>
<dbReference type="PANTHER" id="PTHR43244:SF1">
    <property type="entry name" value="5,10-METHYLENETETRAHYDROMETHANOPTERIN REDUCTASE"/>
    <property type="match status" value="1"/>
</dbReference>
<dbReference type="InterPro" id="IPR011251">
    <property type="entry name" value="Luciferase-like_dom"/>
</dbReference>
<sequence length="337" mass="35769">METMVTLAPTDLAELVRRADACERAGITAVGVGDSPGYHDTYVSLAVLAQSTSSIRIGPMVTNVVTRAPQVTAGAIKSIDNLAGAGRAFVGFGAGDSALVGAQARPAGVAGLQQGVDVVRRHWQGSDEGPWRIVVAANGPRTLRMAAATADVVVFGYGVDDTSIDRAVELVDEVRREQGHAASLWVVARMSVCEDRDSALTELRPLLASAANHVFASAAELSTLDERTAAAVSLLRKNYDYSSHGRRHENPNANLVDELGLREELAARFAIAGPAGEIATRLADLSGRGVDGVVIPAVGLDADRLIENLGSITRGSPETKIHEKDPQKRRRVDRWRQ</sequence>
<dbReference type="EMBL" id="JAVDVQ010000033">
    <property type="protein sequence ID" value="MDR7084818.1"/>
    <property type="molecule type" value="Genomic_DNA"/>
</dbReference>
<dbReference type="SUPFAM" id="SSF51679">
    <property type="entry name" value="Bacterial luciferase-like"/>
    <property type="match status" value="1"/>
</dbReference>
<evidence type="ECO:0000259" key="3">
    <source>
        <dbReference type="Pfam" id="PF00296"/>
    </source>
</evidence>
<evidence type="ECO:0000256" key="1">
    <source>
        <dbReference type="ARBA" id="ARBA00023002"/>
    </source>
</evidence>
<feature type="compositionally biased region" description="Basic residues" evidence="2">
    <location>
        <begin position="327"/>
        <end position="337"/>
    </location>
</feature>
<feature type="domain" description="Luciferase-like" evidence="3">
    <location>
        <begin position="8"/>
        <end position="291"/>
    </location>
</feature>
<evidence type="ECO:0000313" key="4">
    <source>
        <dbReference type="EMBL" id="MDR7084818.1"/>
    </source>
</evidence>
<dbReference type="InterPro" id="IPR036661">
    <property type="entry name" value="Luciferase-like_sf"/>
</dbReference>
<name>A0ABU1UI37_9MICC</name>
<feature type="region of interest" description="Disordered" evidence="2">
    <location>
        <begin position="314"/>
        <end position="337"/>
    </location>
</feature>
<dbReference type="Pfam" id="PF00296">
    <property type="entry name" value="Bac_luciferase"/>
    <property type="match status" value="1"/>
</dbReference>
<evidence type="ECO:0000256" key="2">
    <source>
        <dbReference type="SAM" id="MobiDB-lite"/>
    </source>
</evidence>
<organism evidence="4 5">
    <name type="scientific">Arthrobacter ginsengisoli</name>
    <dbReference type="NCBI Taxonomy" id="1356565"/>
    <lineage>
        <taxon>Bacteria</taxon>
        <taxon>Bacillati</taxon>
        <taxon>Actinomycetota</taxon>
        <taxon>Actinomycetes</taxon>
        <taxon>Micrococcales</taxon>
        <taxon>Micrococcaceae</taxon>
        <taxon>Arthrobacter</taxon>
    </lineage>
</organism>